<keyword evidence="2" id="KW-0812">Transmembrane</keyword>
<sequence length="234" mass="26037">MGGLLRTIGRVLLFLQFAFIIGFFVSLSRVTPADDPVGKLGFSVFVFGIPGLMSFIGGKYLKKRTETRKRMREQNLIPARDSLRVSDLLRFIGYIILFGIEWKFLTVLAEWPVPKSHLTTVYGVGLFFFILGIFMLWRASRIDAKADALYMQQQEENMNLSDEDIEDDEEENEDWDDDEPQQARGLAAAESAAASAPLLPKMVSCPGCGAQTKVSPRSPASCDYCGSAVAYDQA</sequence>
<dbReference type="Proteomes" id="UP000304148">
    <property type="component" value="Chromosome"/>
</dbReference>
<accession>A0A383R4R7</accession>
<keyword evidence="2" id="KW-1133">Transmembrane helix</keyword>
<proteinExistence type="predicted"/>
<reference evidence="4" key="1">
    <citation type="submission" date="2018-08" db="EMBL/GenBank/DDBJ databases">
        <authorList>
            <person name="Chevrot R."/>
        </authorList>
    </citation>
    <scope>NUCLEOTIDE SEQUENCE [LARGE SCALE GENOMIC DNA]</scope>
</reference>
<dbReference type="EMBL" id="LS992241">
    <property type="protein sequence ID" value="SYX81823.1"/>
    <property type="molecule type" value="Genomic_DNA"/>
</dbReference>
<dbReference type="AlphaFoldDB" id="A0A383R4R7"/>
<evidence type="ECO:0000256" key="2">
    <source>
        <dbReference type="SAM" id="Phobius"/>
    </source>
</evidence>
<evidence type="ECO:0000313" key="3">
    <source>
        <dbReference type="EMBL" id="SYX81823.1"/>
    </source>
</evidence>
<feature type="transmembrane region" description="Helical" evidence="2">
    <location>
        <begin position="42"/>
        <end position="61"/>
    </location>
</feature>
<gene>
    <name evidence="3" type="ORF">PBLR_10242</name>
</gene>
<dbReference type="RefSeq" id="WP_138184379.1">
    <property type="nucleotide sequence ID" value="NZ_LS992241.1"/>
</dbReference>
<feature type="transmembrane region" description="Helical" evidence="2">
    <location>
        <begin position="120"/>
        <end position="137"/>
    </location>
</feature>
<feature type="region of interest" description="Disordered" evidence="1">
    <location>
        <begin position="157"/>
        <end position="192"/>
    </location>
</feature>
<keyword evidence="2" id="KW-0472">Membrane</keyword>
<organism evidence="3 4">
    <name type="scientific">Paenibacillus alvei</name>
    <name type="common">Bacillus alvei</name>
    <dbReference type="NCBI Taxonomy" id="44250"/>
    <lineage>
        <taxon>Bacteria</taxon>
        <taxon>Bacillati</taxon>
        <taxon>Bacillota</taxon>
        <taxon>Bacilli</taxon>
        <taxon>Bacillales</taxon>
        <taxon>Paenibacillaceae</taxon>
        <taxon>Paenibacillus</taxon>
    </lineage>
</organism>
<protein>
    <submittedName>
        <fullName evidence="3">Uncharacterized protein</fullName>
    </submittedName>
</protein>
<feature type="compositionally biased region" description="Acidic residues" evidence="1">
    <location>
        <begin position="161"/>
        <end position="180"/>
    </location>
</feature>
<name>A0A383R4R7_PAEAL</name>
<evidence type="ECO:0000256" key="1">
    <source>
        <dbReference type="SAM" id="MobiDB-lite"/>
    </source>
</evidence>
<feature type="transmembrane region" description="Helical" evidence="2">
    <location>
        <begin position="12"/>
        <end position="30"/>
    </location>
</feature>
<evidence type="ECO:0000313" key="4">
    <source>
        <dbReference type="Proteomes" id="UP000304148"/>
    </source>
</evidence>